<name>A0A8X7C5L4_9ARAC</name>
<comment type="caution">
    <text evidence="2">The sequence shown here is derived from an EMBL/GenBank/DDBJ whole genome shotgun (WGS) entry which is preliminary data.</text>
</comment>
<proteinExistence type="predicted"/>
<dbReference type="EMBL" id="BMAV01001256">
    <property type="protein sequence ID" value="GFY39206.1"/>
    <property type="molecule type" value="Genomic_DNA"/>
</dbReference>
<dbReference type="AlphaFoldDB" id="A0A8X7C5L4"/>
<evidence type="ECO:0000313" key="1">
    <source>
        <dbReference type="EMBL" id="GFY39206.1"/>
    </source>
</evidence>
<keyword evidence="3" id="KW-1185">Reference proteome</keyword>
<protein>
    <recommendedName>
        <fullName evidence="4">DDE-1 domain-containing protein</fullName>
    </recommendedName>
</protein>
<evidence type="ECO:0000313" key="2">
    <source>
        <dbReference type="EMBL" id="GFY58141.1"/>
    </source>
</evidence>
<evidence type="ECO:0000313" key="3">
    <source>
        <dbReference type="Proteomes" id="UP000886998"/>
    </source>
</evidence>
<accession>A0A8X7C5L4</accession>
<dbReference type="Proteomes" id="UP000886998">
    <property type="component" value="Unassembled WGS sequence"/>
</dbReference>
<dbReference type="OrthoDB" id="7699837at2759"/>
<reference evidence="2" key="1">
    <citation type="submission" date="2020-08" db="EMBL/GenBank/DDBJ databases">
        <title>Multicomponent nature underlies the extraordinary mechanical properties of spider dragline silk.</title>
        <authorList>
            <person name="Kono N."/>
            <person name="Nakamura H."/>
            <person name="Mori M."/>
            <person name="Yoshida Y."/>
            <person name="Ohtoshi R."/>
            <person name="Malay A.D."/>
            <person name="Moran D.A.P."/>
            <person name="Tomita M."/>
            <person name="Numata K."/>
            <person name="Arakawa K."/>
        </authorList>
    </citation>
    <scope>NUCLEOTIDE SEQUENCE</scope>
</reference>
<organism evidence="2 3">
    <name type="scientific">Trichonephila inaurata madagascariensis</name>
    <dbReference type="NCBI Taxonomy" id="2747483"/>
    <lineage>
        <taxon>Eukaryota</taxon>
        <taxon>Metazoa</taxon>
        <taxon>Ecdysozoa</taxon>
        <taxon>Arthropoda</taxon>
        <taxon>Chelicerata</taxon>
        <taxon>Arachnida</taxon>
        <taxon>Araneae</taxon>
        <taxon>Araneomorphae</taxon>
        <taxon>Entelegynae</taxon>
        <taxon>Araneoidea</taxon>
        <taxon>Nephilidae</taxon>
        <taxon>Trichonephila</taxon>
        <taxon>Trichonephila inaurata</taxon>
    </lineage>
</organism>
<evidence type="ECO:0008006" key="4">
    <source>
        <dbReference type="Google" id="ProtNLM"/>
    </source>
</evidence>
<sequence length="95" mass="10836">MNETTTYINSNRFMKFLKNHFIPRKEPRKVLLILDSQASHCSDVAVFDLAAENNVILFSSKPHHPIFTATLWLVSQTTENLLATSYALLDTQQAK</sequence>
<gene>
    <name evidence="2" type="ORF">TNIN_406841</name>
    <name evidence="1" type="ORF">TNIN_499941</name>
</gene>
<dbReference type="EMBL" id="BMAV01011926">
    <property type="protein sequence ID" value="GFY58141.1"/>
    <property type="molecule type" value="Genomic_DNA"/>
</dbReference>